<feature type="region of interest" description="Disordered" evidence="6">
    <location>
        <begin position="24"/>
        <end position="49"/>
    </location>
</feature>
<keyword evidence="10" id="KW-1185">Reference proteome</keyword>
<dbReference type="InterPro" id="IPR020795">
    <property type="entry name" value="ORC3"/>
</dbReference>
<keyword evidence="4" id="KW-0238">DNA-binding</keyword>
<dbReference type="GO" id="GO:0003688">
    <property type="term" value="F:DNA replication origin binding"/>
    <property type="evidence" value="ECO:0007669"/>
    <property type="project" value="TreeGrafter"/>
</dbReference>
<sequence length="791" mass="91147">MSRKFHSPKEGDCISSKSKGSFLFLPTKQNSSTRGRSKKDDPFKPLLDGKEPLEAAKSRFSDYLEIIKSLESDTDSLCYKVNEKVVEDLCDFVENTYNENENLNARKFPASRTLGLPTALDLYRVIFPYNWTGTDATENAKFFEGVSYELSLNQQNHVVSLDPTHCINLKVMMKNTVGKFLGTTLPCDDSEDEDEVFDSSNNFDTKTEIVNEQDQNDDTMNEDDSDEVLYIKVCIIVRGQFSFMVSIVFDMGTKDNILICIFIKDAEDSIVYPIQDIIDMDSLAQWYESCFRTKTDGLGSLLKLVVLIQDVECISPSVFEGYIHICSEYQDRIPIIFILGISTGIQEVDVFRDNYSYSVVRLLRISTFYLKSQKSRFDALLSKSDILKRLIDNIQCVKFGEKVFELLQDAYIGVRYSLSSFVSGYKYAVLHHFCENPLSILTTVEPEEAHSRIELLTESHIEIIRMQLSFRKYVESQLHQPKEVHKLLCDNDYVKTLLPVFLRAMKNYHQKFGATFELAFFSQECLSYDSSHTKMRHELYSLALKKPGLGESCFILKLVDDLMKLEYKDLGILLRTWIDYLEDVSNVLGIMTQECQEIIGFLDQLEVIYENESESQNTEVKGKYRKLKTELRNYMLIFFEENLQHYSSNTLYEIFYYQDHSVLESVLTPKPRQAIHAALGLPTDYIKCNCCELDEDGGDCLDPREQILSTHPDTSILYKLHLQCGKLINIYDWLESFESVISRDNLENGKIDDKEVRARFIKGYEELKILGIIGPASRKKDHLKRVAWGTS</sequence>
<dbReference type="EMBL" id="CAJVPV010003059">
    <property type="protein sequence ID" value="CAG8542523.1"/>
    <property type="molecule type" value="Genomic_DNA"/>
</dbReference>
<feature type="domain" description="Origin recognition complex subunit 3 winged helix C-terminal" evidence="8">
    <location>
        <begin position="672"/>
        <end position="788"/>
    </location>
</feature>
<organism evidence="9 10">
    <name type="scientific">Acaulospora morrowiae</name>
    <dbReference type="NCBI Taxonomy" id="94023"/>
    <lineage>
        <taxon>Eukaryota</taxon>
        <taxon>Fungi</taxon>
        <taxon>Fungi incertae sedis</taxon>
        <taxon>Mucoromycota</taxon>
        <taxon>Glomeromycotina</taxon>
        <taxon>Glomeromycetes</taxon>
        <taxon>Diversisporales</taxon>
        <taxon>Acaulosporaceae</taxon>
        <taxon>Acaulospora</taxon>
    </lineage>
</organism>
<evidence type="ECO:0000256" key="4">
    <source>
        <dbReference type="ARBA" id="ARBA00023125"/>
    </source>
</evidence>
<name>A0A9N9FKF2_9GLOM</name>
<comment type="subcellular location">
    <subcellularLocation>
        <location evidence="1">Nucleus</location>
    </subcellularLocation>
</comment>
<evidence type="ECO:0000256" key="5">
    <source>
        <dbReference type="ARBA" id="ARBA00023242"/>
    </source>
</evidence>
<dbReference type="OrthoDB" id="10265211at2759"/>
<gene>
    <name evidence="9" type="ORF">AMORRO_LOCUS5195</name>
</gene>
<dbReference type="GO" id="GO:0006270">
    <property type="term" value="P:DNA replication initiation"/>
    <property type="evidence" value="ECO:0007669"/>
    <property type="project" value="TreeGrafter"/>
</dbReference>
<evidence type="ECO:0000313" key="10">
    <source>
        <dbReference type="Proteomes" id="UP000789342"/>
    </source>
</evidence>
<dbReference type="GO" id="GO:0005664">
    <property type="term" value="C:nuclear origin of replication recognition complex"/>
    <property type="evidence" value="ECO:0007669"/>
    <property type="project" value="InterPro"/>
</dbReference>
<dbReference type="AlphaFoldDB" id="A0A9N9FKF2"/>
<evidence type="ECO:0000313" key="9">
    <source>
        <dbReference type="EMBL" id="CAG8542523.1"/>
    </source>
</evidence>
<dbReference type="GO" id="GO:0031261">
    <property type="term" value="C:DNA replication preinitiation complex"/>
    <property type="evidence" value="ECO:0007669"/>
    <property type="project" value="TreeGrafter"/>
</dbReference>
<dbReference type="Proteomes" id="UP000789342">
    <property type="component" value="Unassembled WGS sequence"/>
</dbReference>
<comment type="caution">
    <text evidence="9">The sequence shown here is derived from an EMBL/GenBank/DDBJ whole genome shotgun (WGS) entry which is preliminary data.</text>
</comment>
<evidence type="ECO:0000256" key="2">
    <source>
        <dbReference type="ARBA" id="ARBA00010977"/>
    </source>
</evidence>
<dbReference type="InterPro" id="IPR040855">
    <property type="entry name" value="ORC_WH_C"/>
</dbReference>
<protein>
    <submittedName>
        <fullName evidence="9">6247_t:CDS:1</fullName>
    </submittedName>
</protein>
<evidence type="ECO:0000259" key="7">
    <source>
        <dbReference type="Pfam" id="PF07034"/>
    </source>
</evidence>
<evidence type="ECO:0000259" key="8">
    <source>
        <dbReference type="Pfam" id="PF18137"/>
    </source>
</evidence>
<proteinExistence type="inferred from homology"/>
<keyword evidence="3" id="KW-0235">DNA replication</keyword>
<dbReference type="GO" id="GO:0005656">
    <property type="term" value="C:nuclear pre-replicative complex"/>
    <property type="evidence" value="ECO:0007669"/>
    <property type="project" value="TreeGrafter"/>
</dbReference>
<comment type="similarity">
    <text evidence="2">Belongs to the ORC3 family.</text>
</comment>
<evidence type="ECO:0000256" key="1">
    <source>
        <dbReference type="ARBA" id="ARBA00004123"/>
    </source>
</evidence>
<feature type="domain" description="Origin recognition complex subunit 3 N-terminal" evidence="7">
    <location>
        <begin position="15"/>
        <end position="441"/>
    </location>
</feature>
<keyword evidence="5" id="KW-0539">Nucleus</keyword>
<dbReference type="Pfam" id="PF07034">
    <property type="entry name" value="ORC3_N"/>
    <property type="match status" value="1"/>
</dbReference>
<feature type="compositionally biased region" description="Basic and acidic residues" evidence="6">
    <location>
        <begin position="38"/>
        <end position="49"/>
    </location>
</feature>
<dbReference type="InterPro" id="IPR045667">
    <property type="entry name" value="ORC3_N"/>
</dbReference>
<reference evidence="9" key="1">
    <citation type="submission" date="2021-06" db="EMBL/GenBank/DDBJ databases">
        <authorList>
            <person name="Kallberg Y."/>
            <person name="Tangrot J."/>
            <person name="Rosling A."/>
        </authorList>
    </citation>
    <scope>NUCLEOTIDE SEQUENCE</scope>
    <source>
        <strain evidence="9">CL551</strain>
    </source>
</reference>
<dbReference type="PANTHER" id="PTHR12748">
    <property type="entry name" value="ORIGIN RECOGNITION COMPLEX SUBUNIT 3"/>
    <property type="match status" value="1"/>
</dbReference>
<evidence type="ECO:0000256" key="3">
    <source>
        <dbReference type="ARBA" id="ARBA00022705"/>
    </source>
</evidence>
<accession>A0A9N9FKF2</accession>
<evidence type="ECO:0000256" key="6">
    <source>
        <dbReference type="SAM" id="MobiDB-lite"/>
    </source>
</evidence>
<dbReference type="Pfam" id="PF18137">
    <property type="entry name" value="WHD_ORC"/>
    <property type="match status" value="1"/>
</dbReference>
<dbReference type="PANTHER" id="PTHR12748:SF0">
    <property type="entry name" value="ORIGIN RECOGNITION COMPLEX SUBUNIT 3"/>
    <property type="match status" value="1"/>
</dbReference>
<dbReference type="CDD" id="cd20704">
    <property type="entry name" value="Orc3"/>
    <property type="match status" value="1"/>
</dbReference>